<organism evidence="6 7">
    <name type="scientific">Corynebacterium renale</name>
    <dbReference type="NCBI Taxonomy" id="1724"/>
    <lineage>
        <taxon>Bacteria</taxon>
        <taxon>Bacillati</taxon>
        <taxon>Actinomycetota</taxon>
        <taxon>Actinomycetes</taxon>
        <taxon>Mycobacteriales</taxon>
        <taxon>Corynebacteriaceae</taxon>
        <taxon>Corynebacterium</taxon>
    </lineage>
</organism>
<dbReference type="PANTHER" id="PTHR33514">
    <property type="entry name" value="PROTEIN ABCI12, CHLOROPLASTIC"/>
    <property type="match status" value="1"/>
</dbReference>
<dbReference type="EMBL" id="PDJF01000001">
    <property type="protein sequence ID" value="PFG28543.1"/>
    <property type="molecule type" value="Genomic_DNA"/>
</dbReference>
<keyword evidence="7" id="KW-1185">Reference proteome</keyword>
<evidence type="ECO:0000313" key="6">
    <source>
        <dbReference type="EMBL" id="PFG28543.1"/>
    </source>
</evidence>
<keyword evidence="3 5" id="KW-1133">Transmembrane helix</keyword>
<feature type="transmembrane region" description="Helical" evidence="5">
    <location>
        <begin position="94"/>
        <end position="114"/>
    </location>
</feature>
<evidence type="ECO:0000256" key="2">
    <source>
        <dbReference type="ARBA" id="ARBA00022692"/>
    </source>
</evidence>
<evidence type="ECO:0000256" key="1">
    <source>
        <dbReference type="ARBA" id="ARBA00004141"/>
    </source>
</evidence>
<keyword evidence="4 5" id="KW-0472">Membrane</keyword>
<proteinExistence type="predicted"/>
<dbReference type="Pfam" id="PF02361">
    <property type="entry name" value="CbiQ"/>
    <property type="match status" value="1"/>
</dbReference>
<dbReference type="CDD" id="cd16914">
    <property type="entry name" value="EcfT"/>
    <property type="match status" value="1"/>
</dbReference>
<evidence type="ECO:0000313" key="7">
    <source>
        <dbReference type="Proteomes" id="UP000221653"/>
    </source>
</evidence>
<dbReference type="STRING" id="1724.GCA_001044175_01034"/>
<comment type="subcellular location">
    <subcellularLocation>
        <location evidence="1">Membrane</location>
        <topology evidence="1">Multi-pass membrane protein</topology>
    </subcellularLocation>
</comment>
<sequence>MNPAGLPLGHYVPGPSPIHNVGPGLKLLSLVVFIVVVTWFNTSWWVLLVAACLLSAGYALAHVPVNVAWNQFRPLLPILILLGAFQWWQNSWQYSLSVTVGLALSVMAACLVTLTTTIPQLVSAIEKAVAPLGKLGVPVGNVSLALMLTIRVIPLEFKIIHDVMEARAARGAGWSIRAVFSPVLIRSIKKAQDLSEALWARGAE</sequence>
<dbReference type="AlphaFoldDB" id="A0A2A9DPM8"/>
<comment type="caution">
    <text evidence="6">The sequence shown here is derived from an EMBL/GenBank/DDBJ whole genome shotgun (WGS) entry which is preliminary data.</text>
</comment>
<dbReference type="InterPro" id="IPR003339">
    <property type="entry name" value="ABC/ECF_trnsptr_transmembrane"/>
</dbReference>
<dbReference type="Proteomes" id="UP000221653">
    <property type="component" value="Unassembled WGS sequence"/>
</dbReference>
<accession>A0A2A9DPM8</accession>
<evidence type="ECO:0000256" key="3">
    <source>
        <dbReference type="ARBA" id="ARBA00022989"/>
    </source>
</evidence>
<evidence type="ECO:0000256" key="4">
    <source>
        <dbReference type="ARBA" id="ARBA00023136"/>
    </source>
</evidence>
<dbReference type="RefSeq" id="WP_053072610.1">
    <property type="nucleotide sequence ID" value="NZ_LDYE01000003.1"/>
</dbReference>
<feature type="transmembrane region" description="Helical" evidence="5">
    <location>
        <begin position="27"/>
        <end position="60"/>
    </location>
</feature>
<dbReference type="PANTHER" id="PTHR33514:SF13">
    <property type="entry name" value="PROTEIN ABCI12, CHLOROPLASTIC"/>
    <property type="match status" value="1"/>
</dbReference>
<evidence type="ECO:0000256" key="5">
    <source>
        <dbReference type="SAM" id="Phobius"/>
    </source>
</evidence>
<gene>
    <name evidence="6" type="ORF">ATK06_1655</name>
</gene>
<reference evidence="6 7" key="1">
    <citation type="submission" date="2017-10" db="EMBL/GenBank/DDBJ databases">
        <title>Sequencing the genomes of 1000 actinobacteria strains.</title>
        <authorList>
            <person name="Klenk H.-P."/>
        </authorList>
    </citation>
    <scope>NUCLEOTIDE SEQUENCE [LARGE SCALE GENOMIC DNA]</scope>
    <source>
        <strain evidence="6 7">DSM 20688</strain>
    </source>
</reference>
<keyword evidence="2 5" id="KW-0812">Transmembrane</keyword>
<protein>
    <submittedName>
        <fullName evidence="6">Energy-coupling factor transporter transmembrane protein EcfT</fullName>
    </submittedName>
</protein>
<name>A0A2A9DPM8_9CORY</name>
<dbReference type="OrthoDB" id="509049at2"/>
<dbReference type="GO" id="GO:0005886">
    <property type="term" value="C:plasma membrane"/>
    <property type="evidence" value="ECO:0007669"/>
    <property type="project" value="TreeGrafter"/>
</dbReference>